<dbReference type="Proteomes" id="UP000886520">
    <property type="component" value="Chromosome 1"/>
</dbReference>
<feature type="coiled-coil region" evidence="3">
    <location>
        <begin position="604"/>
        <end position="638"/>
    </location>
</feature>
<feature type="compositionally biased region" description="Basic and acidic residues" evidence="4">
    <location>
        <begin position="669"/>
        <end position="678"/>
    </location>
</feature>
<accession>A0A9D4VE78</accession>
<dbReference type="InterPro" id="IPR027356">
    <property type="entry name" value="NPH3_dom"/>
</dbReference>
<dbReference type="InterPro" id="IPR000210">
    <property type="entry name" value="BTB/POZ_dom"/>
</dbReference>
<dbReference type="AlphaFoldDB" id="A0A9D4VE78"/>
<evidence type="ECO:0000256" key="2">
    <source>
        <dbReference type="ARBA" id="ARBA00022786"/>
    </source>
</evidence>
<protein>
    <submittedName>
        <fullName evidence="7">Uncharacterized protein</fullName>
    </submittedName>
</protein>
<proteinExistence type="predicted"/>
<feature type="region of interest" description="Disordered" evidence="4">
    <location>
        <begin position="663"/>
        <end position="691"/>
    </location>
</feature>
<reference evidence="7" key="1">
    <citation type="submission" date="2021-01" db="EMBL/GenBank/DDBJ databases">
        <title>Adiantum capillus-veneris genome.</title>
        <authorList>
            <person name="Fang Y."/>
            <person name="Liao Q."/>
        </authorList>
    </citation>
    <scope>NUCLEOTIDE SEQUENCE</scope>
    <source>
        <strain evidence="7">H3</strain>
        <tissue evidence="7">Leaf</tissue>
    </source>
</reference>
<gene>
    <name evidence="7" type="ORF">GOP47_0000579</name>
</gene>
<dbReference type="OrthoDB" id="624345at2759"/>
<dbReference type="SUPFAM" id="SSF54695">
    <property type="entry name" value="POZ domain"/>
    <property type="match status" value="1"/>
</dbReference>
<dbReference type="SMART" id="SM00225">
    <property type="entry name" value="BTB"/>
    <property type="match status" value="1"/>
</dbReference>
<evidence type="ECO:0000259" key="5">
    <source>
        <dbReference type="PROSITE" id="PS50097"/>
    </source>
</evidence>
<dbReference type="PROSITE" id="PS50097">
    <property type="entry name" value="BTB"/>
    <property type="match status" value="1"/>
</dbReference>
<evidence type="ECO:0000256" key="3">
    <source>
        <dbReference type="SAM" id="Coils"/>
    </source>
</evidence>
<feature type="domain" description="NPH3" evidence="6">
    <location>
        <begin position="246"/>
        <end position="558"/>
    </location>
</feature>
<sequence length="691" mass="77538">MAANGLKADKFPFPRRTSNFTPTTKGINFSSDVQSDIILSVDGVTFSLHKFPLMTRSGRIRRLVGEELKEGDQLVSSPPMIEFSNFPGGPDIFELAAKFCYGINFEITTSKVACLRCAAEFLEMTDDYGEDNLITRSEAFLTEVVFKSLDKCVEVLHSCESILPLAEEVKLVNRCIDIVASKVCSEQQQKLSSLLQMEGTTLGQWHSNGELSNEQHIAVPPTSNWTQNGDSTPPVPPPIITRAKVEWWAEYFSPLRVDLYQRLFAAMKANGVRIESLAGSIMHYAQTSLKTLGGRSNGPSTIQASSTTAIRLKSKPYHLDINFGHNQKLMQQHEQRAVLETMVSLLPTERNLFPTNFLLSLLRNAIALDTTVACRLDLERRIGVQFEQVTVDELLIPTLSPHAGDAMFDVDVVQRVLVNYLQQQEEKVKHEQNFSLNMTSDFDDTLSSPASQKGIAKVAKVMDMYLAEIGADPNLKASKFSALAEQLPSYVRALDDGLYRAIDIFLKAHPTLSDIDRRKICKVLDCQKLSKEACIHAAQNERLPVQMVVQVLYFEQIRMRSAMGGGDDCQHPDFYQQENGPGNTYINRNLYRASGVASPRLDTYSSLRRENRELKQEVANLKLRVAELQKENTILKQEAEKLPVTNGSSGRFFSSVSRRLGKMNPFTSKVKETMKPSETRPTQRQRRHSVS</sequence>
<keyword evidence="2" id="KW-0833">Ubl conjugation pathway</keyword>
<evidence type="ECO:0000259" key="6">
    <source>
        <dbReference type="PROSITE" id="PS51649"/>
    </source>
</evidence>
<evidence type="ECO:0000313" key="7">
    <source>
        <dbReference type="EMBL" id="KAI5084410.1"/>
    </source>
</evidence>
<dbReference type="Pfam" id="PF03000">
    <property type="entry name" value="NPH3"/>
    <property type="match status" value="1"/>
</dbReference>
<organism evidence="7 8">
    <name type="scientific">Adiantum capillus-veneris</name>
    <name type="common">Maidenhair fern</name>
    <dbReference type="NCBI Taxonomy" id="13818"/>
    <lineage>
        <taxon>Eukaryota</taxon>
        <taxon>Viridiplantae</taxon>
        <taxon>Streptophyta</taxon>
        <taxon>Embryophyta</taxon>
        <taxon>Tracheophyta</taxon>
        <taxon>Polypodiopsida</taxon>
        <taxon>Polypodiidae</taxon>
        <taxon>Polypodiales</taxon>
        <taxon>Pteridineae</taxon>
        <taxon>Pteridaceae</taxon>
        <taxon>Vittarioideae</taxon>
        <taxon>Adiantum</taxon>
    </lineage>
</organism>
<dbReference type="Gene3D" id="3.30.710.10">
    <property type="entry name" value="Potassium Channel Kv1.1, Chain A"/>
    <property type="match status" value="1"/>
</dbReference>
<dbReference type="PANTHER" id="PTHR32370">
    <property type="entry name" value="OS12G0117600 PROTEIN"/>
    <property type="match status" value="1"/>
</dbReference>
<keyword evidence="3" id="KW-0175">Coiled coil</keyword>
<dbReference type="InterPro" id="IPR043454">
    <property type="entry name" value="NPH3/RPT2-like"/>
</dbReference>
<dbReference type="PROSITE" id="PS51649">
    <property type="entry name" value="NPH3"/>
    <property type="match status" value="1"/>
</dbReference>
<keyword evidence="8" id="KW-1185">Reference proteome</keyword>
<feature type="domain" description="BTB" evidence="5">
    <location>
        <begin position="35"/>
        <end position="109"/>
    </location>
</feature>
<comment type="caution">
    <text evidence="7">The sequence shown here is derived from an EMBL/GenBank/DDBJ whole genome shotgun (WGS) entry which is preliminary data.</text>
</comment>
<dbReference type="EMBL" id="JABFUD020000001">
    <property type="protein sequence ID" value="KAI5084410.1"/>
    <property type="molecule type" value="Genomic_DNA"/>
</dbReference>
<dbReference type="InterPro" id="IPR011333">
    <property type="entry name" value="SKP1/BTB/POZ_sf"/>
</dbReference>
<name>A0A9D4VE78_ADICA</name>
<evidence type="ECO:0000313" key="8">
    <source>
        <dbReference type="Proteomes" id="UP000886520"/>
    </source>
</evidence>
<evidence type="ECO:0000256" key="4">
    <source>
        <dbReference type="SAM" id="MobiDB-lite"/>
    </source>
</evidence>
<evidence type="ECO:0000256" key="1">
    <source>
        <dbReference type="ARBA" id="ARBA00004906"/>
    </source>
</evidence>
<comment type="pathway">
    <text evidence="1">Protein modification; protein ubiquitination.</text>
</comment>